<name>A0A645HEJ9_9ZZZZ</name>
<sequence length="152" mass="16884">MHRAQAHIQVKLLAQRHVERADTTAHRCGQRPLDGGHIVAHDLQRLVGQPYIGAIDLGGLFTGVNFHPVDLALAAIGLGHGRIHHLDHHRRDVRARAVAFNEWNDGLIRHVQRHIGVDGDLLAFGRHLDVLECAHAESPWNVSGKRTGLPVW</sequence>
<dbReference type="EMBL" id="VSSQ01092138">
    <property type="protein sequence ID" value="MPN37467.1"/>
    <property type="molecule type" value="Genomic_DNA"/>
</dbReference>
<accession>A0A645HEJ9</accession>
<reference evidence="1" key="1">
    <citation type="submission" date="2019-08" db="EMBL/GenBank/DDBJ databases">
        <authorList>
            <person name="Kucharzyk K."/>
            <person name="Murdoch R.W."/>
            <person name="Higgins S."/>
            <person name="Loffler F."/>
        </authorList>
    </citation>
    <scope>NUCLEOTIDE SEQUENCE</scope>
</reference>
<dbReference type="AlphaFoldDB" id="A0A645HEJ9"/>
<protein>
    <submittedName>
        <fullName evidence="1">Uncharacterized protein</fullName>
    </submittedName>
</protein>
<gene>
    <name evidence="1" type="ORF">SDC9_184986</name>
</gene>
<proteinExistence type="predicted"/>
<comment type="caution">
    <text evidence="1">The sequence shown here is derived from an EMBL/GenBank/DDBJ whole genome shotgun (WGS) entry which is preliminary data.</text>
</comment>
<organism evidence="1">
    <name type="scientific">bioreactor metagenome</name>
    <dbReference type="NCBI Taxonomy" id="1076179"/>
    <lineage>
        <taxon>unclassified sequences</taxon>
        <taxon>metagenomes</taxon>
        <taxon>ecological metagenomes</taxon>
    </lineage>
</organism>
<evidence type="ECO:0000313" key="1">
    <source>
        <dbReference type="EMBL" id="MPN37467.1"/>
    </source>
</evidence>